<gene>
    <name evidence="1" type="ORF">LPT13_06970</name>
</gene>
<proteinExistence type="predicted"/>
<organism evidence="1 2">
    <name type="scientific">Adlercreutzia faecimuris</name>
    <dbReference type="NCBI Taxonomy" id="2897341"/>
    <lineage>
        <taxon>Bacteria</taxon>
        <taxon>Bacillati</taxon>
        <taxon>Actinomycetota</taxon>
        <taxon>Coriobacteriia</taxon>
        <taxon>Eggerthellales</taxon>
        <taxon>Eggerthellaceae</taxon>
        <taxon>Adlercreutzia</taxon>
    </lineage>
</organism>
<evidence type="ECO:0000313" key="1">
    <source>
        <dbReference type="EMBL" id="MCI2242089.1"/>
    </source>
</evidence>
<evidence type="ECO:0000313" key="2">
    <source>
        <dbReference type="Proteomes" id="UP001430755"/>
    </source>
</evidence>
<dbReference type="RefSeq" id="WP_242164961.1">
    <property type="nucleotide sequence ID" value="NZ_JAJMLW010000002.1"/>
</dbReference>
<dbReference type="EMBL" id="JAJMLW010000002">
    <property type="protein sequence ID" value="MCI2242089.1"/>
    <property type="molecule type" value="Genomic_DNA"/>
</dbReference>
<protein>
    <submittedName>
        <fullName evidence="1">Uncharacterized protein</fullName>
    </submittedName>
</protein>
<comment type="caution">
    <text evidence="1">The sequence shown here is derived from an EMBL/GenBank/DDBJ whole genome shotgun (WGS) entry which is preliminary data.</text>
</comment>
<sequence length="69" mass="7843">MTDAEALKLQDTIGSALRVFAGVEQSLGYVDESSSDYHMSHMLADVMREEIMKVMKAFPESWKEEIIVF</sequence>
<name>A0ABS9WGV5_9ACTN</name>
<dbReference type="Proteomes" id="UP001430755">
    <property type="component" value="Unassembled WGS sequence"/>
</dbReference>
<reference evidence="1" key="1">
    <citation type="submission" date="2021-11" db="EMBL/GenBank/DDBJ databases">
        <title>A Novel Adlercreutzia Species, isolated from a Allomyrina dichotoma larva feces.</title>
        <authorList>
            <person name="Suh M.K."/>
        </authorList>
    </citation>
    <scope>NUCLEOTIDE SEQUENCE</scope>
    <source>
        <strain evidence="1">JBNU-10</strain>
    </source>
</reference>
<keyword evidence="2" id="KW-1185">Reference proteome</keyword>
<accession>A0ABS9WGV5</accession>